<dbReference type="Pfam" id="PF02594">
    <property type="entry name" value="DUF167"/>
    <property type="match status" value="1"/>
</dbReference>
<dbReference type="PANTHER" id="PTHR13420:SF7">
    <property type="entry name" value="UPF0235 PROTEIN C15ORF40"/>
    <property type="match status" value="1"/>
</dbReference>
<proteinExistence type="inferred from homology"/>
<gene>
    <name evidence="3" type="ORF">A3I96_03495</name>
</gene>
<dbReference type="SMART" id="SM01152">
    <property type="entry name" value="DUF167"/>
    <property type="match status" value="1"/>
</dbReference>
<dbReference type="PANTHER" id="PTHR13420">
    <property type="entry name" value="UPF0235 PROTEIN C15ORF40"/>
    <property type="match status" value="1"/>
</dbReference>
<accession>A0A1F8GZR4</accession>
<dbReference type="Gene3D" id="3.30.1200.10">
    <property type="entry name" value="YggU-like"/>
    <property type="match status" value="1"/>
</dbReference>
<evidence type="ECO:0000313" key="4">
    <source>
        <dbReference type="Proteomes" id="UP000177111"/>
    </source>
</evidence>
<comment type="caution">
    <text evidence="3">The sequence shown here is derived from an EMBL/GenBank/DDBJ whole genome shotgun (WGS) entry which is preliminary data.</text>
</comment>
<dbReference type="GO" id="GO:0005737">
    <property type="term" value="C:cytoplasm"/>
    <property type="evidence" value="ECO:0007669"/>
    <property type="project" value="TreeGrafter"/>
</dbReference>
<evidence type="ECO:0000256" key="2">
    <source>
        <dbReference type="HAMAP-Rule" id="MF_00634"/>
    </source>
</evidence>
<dbReference type="InterPro" id="IPR036591">
    <property type="entry name" value="YggU-like_sf"/>
</dbReference>
<evidence type="ECO:0000256" key="1">
    <source>
        <dbReference type="ARBA" id="ARBA00010364"/>
    </source>
</evidence>
<evidence type="ECO:0000313" key="3">
    <source>
        <dbReference type="EMBL" id="OGN30864.1"/>
    </source>
</evidence>
<sequence length="73" mass="8024">MRISIKAKPAAKEDAIAMIDDFSYAVSVKEPPIQGRANKAIVKILSEYFSVPQSSVRIISGFTSKNKVVEILK</sequence>
<dbReference type="SUPFAM" id="SSF69786">
    <property type="entry name" value="YggU-like"/>
    <property type="match status" value="1"/>
</dbReference>
<dbReference type="AlphaFoldDB" id="A0A1F8GZR4"/>
<protein>
    <recommendedName>
        <fullName evidence="2">UPF0235 protein A3I96_03495</fullName>
    </recommendedName>
</protein>
<comment type="similarity">
    <text evidence="1 2">Belongs to the UPF0235 family.</text>
</comment>
<organism evidence="3 4">
    <name type="scientific">Candidatus Yanofskybacteria bacterium RIFCSPLOWO2_02_FULL_44_18</name>
    <dbReference type="NCBI Taxonomy" id="1802705"/>
    <lineage>
        <taxon>Bacteria</taxon>
        <taxon>Candidatus Yanofskyibacteriota</taxon>
    </lineage>
</organism>
<dbReference type="EMBL" id="MGKT01000008">
    <property type="protein sequence ID" value="OGN30864.1"/>
    <property type="molecule type" value="Genomic_DNA"/>
</dbReference>
<dbReference type="NCBIfam" id="TIGR00251">
    <property type="entry name" value="DUF167 family protein"/>
    <property type="match status" value="1"/>
</dbReference>
<dbReference type="Proteomes" id="UP000177111">
    <property type="component" value="Unassembled WGS sequence"/>
</dbReference>
<name>A0A1F8GZR4_9BACT</name>
<reference evidence="3 4" key="1">
    <citation type="journal article" date="2016" name="Nat. Commun.">
        <title>Thousands of microbial genomes shed light on interconnected biogeochemical processes in an aquifer system.</title>
        <authorList>
            <person name="Anantharaman K."/>
            <person name="Brown C.T."/>
            <person name="Hug L.A."/>
            <person name="Sharon I."/>
            <person name="Castelle C.J."/>
            <person name="Probst A.J."/>
            <person name="Thomas B.C."/>
            <person name="Singh A."/>
            <person name="Wilkins M.J."/>
            <person name="Karaoz U."/>
            <person name="Brodie E.L."/>
            <person name="Williams K.H."/>
            <person name="Hubbard S.S."/>
            <person name="Banfield J.F."/>
        </authorList>
    </citation>
    <scope>NUCLEOTIDE SEQUENCE [LARGE SCALE GENOMIC DNA]</scope>
</reference>
<dbReference type="HAMAP" id="MF_00634">
    <property type="entry name" value="UPF0235"/>
    <property type="match status" value="1"/>
</dbReference>
<dbReference type="InterPro" id="IPR003746">
    <property type="entry name" value="DUF167"/>
</dbReference>